<comment type="caution">
    <text evidence="1">The sequence shown here is derived from an EMBL/GenBank/DDBJ whole genome shotgun (WGS) entry which is preliminary data.</text>
</comment>
<evidence type="ECO:0000313" key="1">
    <source>
        <dbReference type="EMBL" id="KAJ8375959.1"/>
    </source>
</evidence>
<organism evidence="1 2">
    <name type="scientific">Synaphobranchus kaupii</name>
    <name type="common">Kaup's arrowtooth eel</name>
    <dbReference type="NCBI Taxonomy" id="118154"/>
    <lineage>
        <taxon>Eukaryota</taxon>
        <taxon>Metazoa</taxon>
        <taxon>Chordata</taxon>
        <taxon>Craniata</taxon>
        <taxon>Vertebrata</taxon>
        <taxon>Euteleostomi</taxon>
        <taxon>Actinopterygii</taxon>
        <taxon>Neopterygii</taxon>
        <taxon>Teleostei</taxon>
        <taxon>Anguilliformes</taxon>
        <taxon>Synaphobranchidae</taxon>
        <taxon>Synaphobranchus</taxon>
    </lineage>
</organism>
<dbReference type="Proteomes" id="UP001152622">
    <property type="component" value="Chromosome 2"/>
</dbReference>
<accession>A0A9Q1J904</accession>
<reference evidence="1" key="1">
    <citation type="journal article" date="2023" name="Science">
        <title>Genome structures resolve the early diversification of teleost fishes.</title>
        <authorList>
            <person name="Parey E."/>
            <person name="Louis A."/>
            <person name="Montfort J."/>
            <person name="Bouchez O."/>
            <person name="Roques C."/>
            <person name="Iampietro C."/>
            <person name="Lluch J."/>
            <person name="Castinel A."/>
            <person name="Donnadieu C."/>
            <person name="Desvignes T."/>
            <person name="Floi Bucao C."/>
            <person name="Jouanno E."/>
            <person name="Wen M."/>
            <person name="Mejri S."/>
            <person name="Dirks R."/>
            <person name="Jansen H."/>
            <person name="Henkel C."/>
            <person name="Chen W.J."/>
            <person name="Zahm M."/>
            <person name="Cabau C."/>
            <person name="Klopp C."/>
            <person name="Thompson A.W."/>
            <person name="Robinson-Rechavi M."/>
            <person name="Braasch I."/>
            <person name="Lecointre G."/>
            <person name="Bobe J."/>
            <person name="Postlethwait J.H."/>
            <person name="Berthelot C."/>
            <person name="Roest Crollius H."/>
            <person name="Guiguen Y."/>
        </authorList>
    </citation>
    <scope>NUCLEOTIDE SEQUENCE</scope>
    <source>
        <strain evidence="1">WJC10195</strain>
    </source>
</reference>
<keyword evidence="2" id="KW-1185">Reference proteome</keyword>
<dbReference type="EMBL" id="JAINUF010000002">
    <property type="protein sequence ID" value="KAJ8375959.1"/>
    <property type="molecule type" value="Genomic_DNA"/>
</dbReference>
<sequence length="127" mass="13741">MLCRVIRATAYWNLRLPMLPGPSTRTCRTLWDPLAVDAATRCFVSETNAASGGSEPPVMDRVVRLQSLVQINHPGGVGINRGVGCVRNMGLCYGPRSEPLPARAQPGLPLLMKPPLMFQRSACKTGP</sequence>
<protein>
    <submittedName>
        <fullName evidence="1">Uncharacterized protein</fullName>
    </submittedName>
</protein>
<dbReference type="AlphaFoldDB" id="A0A9Q1J904"/>
<proteinExistence type="predicted"/>
<evidence type="ECO:0000313" key="2">
    <source>
        <dbReference type="Proteomes" id="UP001152622"/>
    </source>
</evidence>
<name>A0A9Q1J904_SYNKA</name>
<gene>
    <name evidence="1" type="ORF">SKAU_G00065390</name>
</gene>